<dbReference type="InterPro" id="IPR006119">
    <property type="entry name" value="Resolv_N"/>
</dbReference>
<dbReference type="SUPFAM" id="SSF46689">
    <property type="entry name" value="Homeodomain-like"/>
    <property type="match status" value="1"/>
</dbReference>
<accession>A0A6C1TUC9</accession>
<sequence>MSRVGTLLDQDGRPEARVQIVRKSKKTTKIRRPTNYGRSWSTTVETVPTDLILDDGGQRFEQHSDNPRHATWLDLLEKPQGRLQVQRVYKHVTKAKLYIGDNTWTEVQDFPTKDILFDGGASIGWTVPEWHREEKTTSGKTSETPAEKAPTPAPKQETPTSTPKGQRFSYIRVSSTDQNLARQREMVGPVDKEFCDELSARSRVDRPGLERCLDYLRDHDELRVASIDRLARSLVDLRTIIDQATEKGATVHFVKENLTFEKGASDPRATLMLGILGSFAEFERAIIRERQAEGIALAKKAGKYKGRRRALTPAQVEQARIRADAGESKVSIARDLGVGRSTLYRALGQGNSS</sequence>
<dbReference type="GO" id="GO:0000150">
    <property type="term" value="F:DNA strand exchange activity"/>
    <property type="evidence" value="ECO:0007669"/>
    <property type="project" value="InterPro"/>
</dbReference>
<feature type="compositionally biased region" description="Low complexity" evidence="2">
    <location>
        <begin position="138"/>
        <end position="150"/>
    </location>
</feature>
<evidence type="ECO:0000313" key="5">
    <source>
        <dbReference type="Proteomes" id="UP000336646"/>
    </source>
</evidence>
<dbReference type="AlphaFoldDB" id="A0A6C1TUC9"/>
<evidence type="ECO:0000256" key="2">
    <source>
        <dbReference type="SAM" id="MobiDB-lite"/>
    </source>
</evidence>
<dbReference type="PROSITE" id="PS51736">
    <property type="entry name" value="RECOMBINASES_3"/>
    <property type="match status" value="1"/>
</dbReference>
<dbReference type="Pfam" id="PF00239">
    <property type="entry name" value="Resolvase"/>
    <property type="match status" value="1"/>
</dbReference>
<feature type="region of interest" description="Disordered" evidence="2">
    <location>
        <begin position="127"/>
        <end position="169"/>
    </location>
</feature>
<dbReference type="InterPro" id="IPR009057">
    <property type="entry name" value="Homeodomain-like_sf"/>
</dbReference>
<dbReference type="CDD" id="cd00569">
    <property type="entry name" value="HTH_Hin_like"/>
    <property type="match status" value="1"/>
</dbReference>
<evidence type="ECO:0000256" key="1">
    <source>
        <dbReference type="ARBA" id="ARBA00009913"/>
    </source>
</evidence>
<dbReference type="GO" id="GO:0003677">
    <property type="term" value="F:DNA binding"/>
    <property type="evidence" value="ECO:0007669"/>
    <property type="project" value="InterPro"/>
</dbReference>
<dbReference type="OrthoDB" id="3405463at2"/>
<dbReference type="PANTHER" id="PTHR30461">
    <property type="entry name" value="DNA-INVERTASE FROM LAMBDOID PROPHAGE"/>
    <property type="match status" value="1"/>
</dbReference>
<dbReference type="CDD" id="cd03768">
    <property type="entry name" value="SR_ResInv"/>
    <property type="match status" value="1"/>
</dbReference>
<organism evidence="4 5">
    <name type="scientific">Corynebacterium sanguinis</name>
    <dbReference type="NCBI Taxonomy" id="2594913"/>
    <lineage>
        <taxon>Bacteria</taxon>
        <taxon>Bacillati</taxon>
        <taxon>Actinomycetota</taxon>
        <taxon>Actinomycetes</taxon>
        <taxon>Mycobacteriales</taxon>
        <taxon>Corynebacteriaceae</taxon>
        <taxon>Corynebacterium</taxon>
    </lineage>
</organism>
<dbReference type="RefSeq" id="WP_144773825.1">
    <property type="nucleotide sequence ID" value="NZ_JALXSY010000041.1"/>
</dbReference>
<comment type="similarity">
    <text evidence="1">Belongs to the site-specific recombinase resolvase family.</text>
</comment>
<comment type="caution">
    <text evidence="4">The sequence shown here is derived from an EMBL/GenBank/DDBJ whole genome shotgun (WGS) entry which is preliminary data.</text>
</comment>
<dbReference type="Pfam" id="PF02796">
    <property type="entry name" value="HTH_7"/>
    <property type="match status" value="1"/>
</dbReference>
<dbReference type="PANTHER" id="PTHR30461:SF26">
    <property type="entry name" value="RESOLVASE HOMOLOG YNEB"/>
    <property type="match status" value="1"/>
</dbReference>
<evidence type="ECO:0000259" key="3">
    <source>
        <dbReference type="PROSITE" id="PS51736"/>
    </source>
</evidence>
<dbReference type="Gene3D" id="3.40.50.1390">
    <property type="entry name" value="Resolvase, N-terminal catalytic domain"/>
    <property type="match status" value="1"/>
</dbReference>
<dbReference type="InterPro" id="IPR036162">
    <property type="entry name" value="Resolvase-like_N_sf"/>
</dbReference>
<dbReference type="SMART" id="SM00857">
    <property type="entry name" value="Resolvase"/>
    <property type="match status" value="1"/>
</dbReference>
<dbReference type="InterPro" id="IPR050639">
    <property type="entry name" value="SSR_resolvase"/>
</dbReference>
<protein>
    <submittedName>
        <fullName evidence="4">Recombinase family protein</fullName>
    </submittedName>
</protein>
<dbReference type="Proteomes" id="UP000336646">
    <property type="component" value="Unassembled WGS sequence"/>
</dbReference>
<evidence type="ECO:0000313" key="4">
    <source>
        <dbReference type="EMBL" id="TVS26155.1"/>
    </source>
</evidence>
<reference evidence="4 5" key="1">
    <citation type="submission" date="2018-12" db="EMBL/GenBank/DDBJ databases">
        <title>Corynebacterium sanguinis sp. nov., a clinically-associated and environmental corynebacterium.</title>
        <authorList>
            <person name="Gonzales-Siles L."/>
            <person name="Jaen-Luchoro D."/>
            <person name="Cardew S."/>
            <person name="Inganas E."/>
            <person name="Ohlen M."/>
            <person name="Jensie-Markopolous S."/>
            <person name="Pinyeiro-Iglesias B."/>
            <person name="Molin K."/>
            <person name="Skovbjerg S."/>
            <person name="Svensson-Stadler L."/>
            <person name="Funke G."/>
            <person name="Moore E.R.B."/>
        </authorList>
    </citation>
    <scope>NUCLEOTIDE SEQUENCE [LARGE SCALE GENOMIC DNA]</scope>
    <source>
        <strain evidence="4 5">58734</strain>
    </source>
</reference>
<dbReference type="Gene3D" id="1.10.10.60">
    <property type="entry name" value="Homeodomain-like"/>
    <property type="match status" value="1"/>
</dbReference>
<dbReference type="InterPro" id="IPR006120">
    <property type="entry name" value="Resolvase_HTH_dom"/>
</dbReference>
<dbReference type="EMBL" id="RXIR01000035">
    <property type="protein sequence ID" value="TVS26155.1"/>
    <property type="molecule type" value="Genomic_DNA"/>
</dbReference>
<name>A0A6C1TUC9_9CORY</name>
<gene>
    <name evidence="4" type="ORF">EKI59_11220</name>
</gene>
<feature type="domain" description="Resolvase/invertase-type recombinase catalytic" evidence="3">
    <location>
        <begin position="166"/>
        <end position="302"/>
    </location>
</feature>
<proteinExistence type="inferred from homology"/>
<dbReference type="SUPFAM" id="SSF53041">
    <property type="entry name" value="Resolvase-like"/>
    <property type="match status" value="1"/>
</dbReference>